<keyword evidence="4" id="KW-1133">Transmembrane helix</keyword>
<dbReference type="GO" id="GO:0000166">
    <property type="term" value="F:nucleotide binding"/>
    <property type="evidence" value="ECO:0007669"/>
    <property type="project" value="UniProtKB-KW"/>
</dbReference>
<organism evidence="10 11">
    <name type="scientific">Catenaria anguillulae PL171</name>
    <dbReference type="NCBI Taxonomy" id="765915"/>
    <lineage>
        <taxon>Eukaryota</taxon>
        <taxon>Fungi</taxon>
        <taxon>Fungi incertae sedis</taxon>
        <taxon>Blastocladiomycota</taxon>
        <taxon>Blastocladiomycetes</taxon>
        <taxon>Blastocladiales</taxon>
        <taxon>Catenariaceae</taxon>
        <taxon>Catenaria</taxon>
    </lineage>
</organism>
<keyword evidence="6" id="KW-0456">Lyase</keyword>
<dbReference type="OrthoDB" id="60033at2759"/>
<feature type="region of interest" description="Disordered" evidence="7">
    <location>
        <begin position="330"/>
        <end position="356"/>
    </location>
</feature>
<feature type="domain" description="Guanylate cyclase" evidence="9">
    <location>
        <begin position="697"/>
        <end position="827"/>
    </location>
</feature>
<evidence type="ECO:0000256" key="5">
    <source>
        <dbReference type="ARBA" id="ARBA00023136"/>
    </source>
</evidence>
<dbReference type="Proteomes" id="UP000193411">
    <property type="component" value="Unassembled WGS sequence"/>
</dbReference>
<dbReference type="SUPFAM" id="SSF55073">
    <property type="entry name" value="Nucleotide cyclase"/>
    <property type="match status" value="1"/>
</dbReference>
<evidence type="ECO:0000313" key="10">
    <source>
        <dbReference type="EMBL" id="ORZ35984.1"/>
    </source>
</evidence>
<dbReference type="GO" id="GO:0005886">
    <property type="term" value="C:plasma membrane"/>
    <property type="evidence" value="ECO:0007669"/>
    <property type="project" value="TreeGrafter"/>
</dbReference>
<dbReference type="Pfam" id="PF00989">
    <property type="entry name" value="PAS"/>
    <property type="match status" value="1"/>
</dbReference>
<dbReference type="AlphaFoldDB" id="A0A1Y2HPV2"/>
<feature type="region of interest" description="Disordered" evidence="7">
    <location>
        <begin position="382"/>
        <end position="405"/>
    </location>
</feature>
<dbReference type="CDD" id="cd00130">
    <property type="entry name" value="PAS"/>
    <property type="match status" value="1"/>
</dbReference>
<dbReference type="GO" id="GO:0006355">
    <property type="term" value="P:regulation of DNA-templated transcription"/>
    <property type="evidence" value="ECO:0007669"/>
    <property type="project" value="InterPro"/>
</dbReference>
<keyword evidence="2" id="KW-0812">Transmembrane</keyword>
<comment type="subcellular location">
    <subcellularLocation>
        <location evidence="1">Membrane</location>
    </subcellularLocation>
</comment>
<keyword evidence="5" id="KW-0472">Membrane</keyword>
<dbReference type="InterPro" id="IPR029787">
    <property type="entry name" value="Nucleotide_cyclase"/>
</dbReference>
<reference evidence="10 11" key="1">
    <citation type="submission" date="2016-07" db="EMBL/GenBank/DDBJ databases">
        <title>Pervasive Adenine N6-methylation of Active Genes in Fungi.</title>
        <authorList>
            <consortium name="DOE Joint Genome Institute"/>
            <person name="Mondo S.J."/>
            <person name="Dannebaum R.O."/>
            <person name="Kuo R.C."/>
            <person name="Labutti K."/>
            <person name="Haridas S."/>
            <person name="Kuo A."/>
            <person name="Salamov A."/>
            <person name="Ahrendt S.R."/>
            <person name="Lipzen A."/>
            <person name="Sullivan W."/>
            <person name="Andreopoulos W.B."/>
            <person name="Clum A."/>
            <person name="Lindquist E."/>
            <person name="Daum C."/>
            <person name="Ramamoorthy G.K."/>
            <person name="Gryganskyi A."/>
            <person name="Culley D."/>
            <person name="Magnuson J.K."/>
            <person name="James T.Y."/>
            <person name="O'Malley M.A."/>
            <person name="Stajich J.E."/>
            <person name="Spatafora J.W."/>
            <person name="Visel A."/>
            <person name="Grigoriev I.V."/>
        </authorList>
    </citation>
    <scope>NUCLEOTIDE SEQUENCE [LARGE SCALE GENOMIC DNA]</scope>
    <source>
        <strain evidence="10 11">PL171</strain>
    </source>
</reference>
<evidence type="ECO:0000256" key="2">
    <source>
        <dbReference type="ARBA" id="ARBA00022692"/>
    </source>
</evidence>
<dbReference type="PANTHER" id="PTHR11920">
    <property type="entry name" value="GUANYLYL CYCLASE"/>
    <property type="match status" value="1"/>
</dbReference>
<name>A0A1Y2HPV2_9FUNG</name>
<dbReference type="GO" id="GO:0001653">
    <property type="term" value="F:peptide receptor activity"/>
    <property type="evidence" value="ECO:0007669"/>
    <property type="project" value="TreeGrafter"/>
</dbReference>
<keyword evidence="11" id="KW-1185">Reference proteome</keyword>
<dbReference type="Gene3D" id="3.30.450.20">
    <property type="entry name" value="PAS domain"/>
    <property type="match status" value="1"/>
</dbReference>
<dbReference type="FunFam" id="3.30.70.1230:FF:000030">
    <property type="entry name" value="Si:ch211-215j19.12"/>
    <property type="match status" value="1"/>
</dbReference>
<dbReference type="InterPro" id="IPR013767">
    <property type="entry name" value="PAS_fold"/>
</dbReference>
<accession>A0A1Y2HPV2</accession>
<evidence type="ECO:0000313" key="11">
    <source>
        <dbReference type="Proteomes" id="UP000193411"/>
    </source>
</evidence>
<evidence type="ECO:0000256" key="6">
    <source>
        <dbReference type="ARBA" id="ARBA00023239"/>
    </source>
</evidence>
<dbReference type="EMBL" id="MCFL01000019">
    <property type="protein sequence ID" value="ORZ35984.1"/>
    <property type="molecule type" value="Genomic_DNA"/>
</dbReference>
<dbReference type="Gene3D" id="3.30.70.1230">
    <property type="entry name" value="Nucleotide cyclase"/>
    <property type="match status" value="1"/>
</dbReference>
<dbReference type="GO" id="GO:0007168">
    <property type="term" value="P:receptor guanylyl cyclase signaling pathway"/>
    <property type="evidence" value="ECO:0007669"/>
    <property type="project" value="TreeGrafter"/>
</dbReference>
<dbReference type="NCBIfam" id="TIGR00229">
    <property type="entry name" value="sensory_box"/>
    <property type="match status" value="1"/>
</dbReference>
<dbReference type="STRING" id="765915.A0A1Y2HPV2"/>
<feature type="compositionally biased region" description="Low complexity" evidence="7">
    <location>
        <begin position="339"/>
        <end position="354"/>
    </location>
</feature>
<dbReference type="InterPro" id="IPR001054">
    <property type="entry name" value="A/G_cyclase"/>
</dbReference>
<dbReference type="Pfam" id="PF00211">
    <property type="entry name" value="Guanylate_cyc"/>
    <property type="match status" value="1"/>
</dbReference>
<dbReference type="GO" id="GO:0004016">
    <property type="term" value="F:adenylate cyclase activity"/>
    <property type="evidence" value="ECO:0007669"/>
    <property type="project" value="TreeGrafter"/>
</dbReference>
<dbReference type="PANTHER" id="PTHR11920:SF335">
    <property type="entry name" value="GUANYLATE CYCLASE"/>
    <property type="match status" value="1"/>
</dbReference>
<keyword evidence="3" id="KW-0547">Nucleotide-binding</keyword>
<dbReference type="SMART" id="SM00044">
    <property type="entry name" value="CYCc"/>
    <property type="match status" value="1"/>
</dbReference>
<dbReference type="GO" id="GO:0004383">
    <property type="term" value="F:guanylate cyclase activity"/>
    <property type="evidence" value="ECO:0007669"/>
    <property type="project" value="TreeGrafter"/>
</dbReference>
<feature type="domain" description="PAS" evidence="8">
    <location>
        <begin position="517"/>
        <end position="587"/>
    </location>
</feature>
<evidence type="ECO:0000256" key="4">
    <source>
        <dbReference type="ARBA" id="ARBA00022989"/>
    </source>
</evidence>
<evidence type="ECO:0000256" key="3">
    <source>
        <dbReference type="ARBA" id="ARBA00022741"/>
    </source>
</evidence>
<comment type="caution">
    <text evidence="10">The sequence shown here is derived from an EMBL/GenBank/DDBJ whole genome shotgun (WGS) entry which is preliminary data.</text>
</comment>
<evidence type="ECO:0000256" key="7">
    <source>
        <dbReference type="SAM" id="MobiDB-lite"/>
    </source>
</evidence>
<proteinExistence type="predicted"/>
<dbReference type="SMART" id="SM00091">
    <property type="entry name" value="PAS"/>
    <property type="match status" value="1"/>
</dbReference>
<feature type="region of interest" description="Disordered" evidence="7">
    <location>
        <begin position="905"/>
        <end position="924"/>
    </location>
</feature>
<dbReference type="PROSITE" id="PS50112">
    <property type="entry name" value="PAS"/>
    <property type="match status" value="1"/>
</dbReference>
<sequence length="924" mass="103393">MFQPEADLDDPLCVFKAGMEETMQRNLNQLRTDVERMETYVNIAEGDVYRKEEEQFFIRADEMEVGHLLRRQAGDFARLDAAFKELLEERKVRKAAKLTNKRSYKEAKTRYLKIKHQDKVKAEADAVILGSEQHRRRLDQLLQLVDSKHKRQREGLLVSQERRIRSQRAILDLEMRNMSAVLRDEVLFDWESKLAHQVNVDKLMFDQLRDIQSAELTHRKERFDVETKAMAEIADLHIEQLREMGEMEHKQKLDMIIQTHQVEVAREKVSVRKLIGLHHVESRKLKAIHKGQLATLIRQHRSMAKTREHKHKDAMGADLLKQMEQTNEALQNDGGLSPSGGSAQSMQQNASSSAIARNDSFSSIGSGESAVSGMSGVSGVSGMTGVSNAQSEGADTVSSDDTEAEVKAAEEAVQKLMAEDYAKANAAWNAAQEQHKHMYARHKEDRPRLAQQHREQLRQAELGIKTKHEEVDLQHETERRDLRKTHETAMTELVQFMHKDYLVSRSIRLADRKSLAERRVLVAILNTVSDGIISISPNGIVNRFNLAAEKMFGYKAEEIIGQNVKLITPMVHASKHDQYIKEYIKTGGGGGGQAQDQARRKDGSEFPVVVNLSEVREEGSAVLFTGIIRNLEDQLKREEKLQTSRAAKQAELGALIAQLDTERQQTSNLIRQILPSTIADQLMNGEPVRPAKFNDVTVLYTDLVGFTEISSSLGALDVVNFLNDLYSAFDEIISLYDVYKVETIGDAYMCASGVPRPNGNNHIIETAKLALHLMKAIPFIKVPGRPDVTLRMRIGIHTGTVVAGVVGRKMPRYCSFGDTVTIANKMESNSVANKILVSDATYRRLESAGGCRTEPRGDVVISGKGTVKTHFLVGLEGFDPQYPLPNRSAVAPAKAVQQPAPIVVSPPTMDSVSQDVSVGNRPAI</sequence>
<gene>
    <name evidence="10" type="ORF">BCR44DRAFT_116244</name>
</gene>
<dbReference type="CDD" id="cd07302">
    <property type="entry name" value="CHD"/>
    <property type="match status" value="1"/>
</dbReference>
<dbReference type="InterPro" id="IPR050401">
    <property type="entry name" value="Cyclic_nucleotide_synthase"/>
</dbReference>
<dbReference type="SUPFAM" id="SSF55785">
    <property type="entry name" value="PYP-like sensor domain (PAS domain)"/>
    <property type="match status" value="1"/>
</dbReference>
<evidence type="ECO:0000256" key="1">
    <source>
        <dbReference type="ARBA" id="ARBA00004370"/>
    </source>
</evidence>
<dbReference type="InterPro" id="IPR000014">
    <property type="entry name" value="PAS"/>
</dbReference>
<feature type="compositionally biased region" description="Polar residues" evidence="7">
    <location>
        <begin position="388"/>
        <end position="397"/>
    </location>
</feature>
<evidence type="ECO:0000259" key="8">
    <source>
        <dbReference type="PROSITE" id="PS50112"/>
    </source>
</evidence>
<protein>
    <recommendedName>
        <fullName evidence="12">Guanylate cyclase</fullName>
    </recommendedName>
</protein>
<evidence type="ECO:0008006" key="12">
    <source>
        <dbReference type="Google" id="ProtNLM"/>
    </source>
</evidence>
<feature type="compositionally biased region" description="Polar residues" evidence="7">
    <location>
        <begin position="908"/>
        <end position="917"/>
    </location>
</feature>
<dbReference type="GO" id="GO:0035556">
    <property type="term" value="P:intracellular signal transduction"/>
    <property type="evidence" value="ECO:0007669"/>
    <property type="project" value="InterPro"/>
</dbReference>
<dbReference type="InterPro" id="IPR035965">
    <property type="entry name" value="PAS-like_dom_sf"/>
</dbReference>
<evidence type="ECO:0000259" key="9">
    <source>
        <dbReference type="PROSITE" id="PS50125"/>
    </source>
</evidence>
<dbReference type="PROSITE" id="PS50125">
    <property type="entry name" value="GUANYLATE_CYCLASE_2"/>
    <property type="match status" value="1"/>
</dbReference>